<sequence length="69" mass="7853">MSKYAPLWEAVGKRTEDGFALTYAEIEQILGFPIDHSFLNFKKELPAYGYEVGKISLKAQTVAFRRVVI</sequence>
<name>A0A644WXD3_9ZZZZ</name>
<reference evidence="1" key="1">
    <citation type="submission" date="2019-08" db="EMBL/GenBank/DDBJ databases">
        <authorList>
            <person name="Kucharzyk K."/>
            <person name="Murdoch R.W."/>
            <person name="Higgins S."/>
            <person name="Loffler F."/>
        </authorList>
    </citation>
    <scope>NUCLEOTIDE SEQUENCE</scope>
</reference>
<comment type="caution">
    <text evidence="1">The sequence shown here is derived from an EMBL/GenBank/DDBJ whole genome shotgun (WGS) entry which is preliminary data.</text>
</comment>
<dbReference type="AlphaFoldDB" id="A0A644WXD3"/>
<accession>A0A644WXD3</accession>
<gene>
    <name evidence="1" type="ORF">SDC9_54583</name>
</gene>
<dbReference type="EMBL" id="VSSQ01001432">
    <property type="protein sequence ID" value="MPM08271.1"/>
    <property type="molecule type" value="Genomic_DNA"/>
</dbReference>
<proteinExistence type="predicted"/>
<protein>
    <submittedName>
        <fullName evidence="1">Uncharacterized protein</fullName>
    </submittedName>
</protein>
<organism evidence="1">
    <name type="scientific">bioreactor metagenome</name>
    <dbReference type="NCBI Taxonomy" id="1076179"/>
    <lineage>
        <taxon>unclassified sequences</taxon>
        <taxon>metagenomes</taxon>
        <taxon>ecological metagenomes</taxon>
    </lineage>
</organism>
<evidence type="ECO:0000313" key="1">
    <source>
        <dbReference type="EMBL" id="MPM08271.1"/>
    </source>
</evidence>